<keyword evidence="3" id="KW-1133">Transmembrane helix</keyword>
<dbReference type="Pfam" id="PF13365">
    <property type="entry name" value="Trypsin_2"/>
    <property type="match status" value="1"/>
</dbReference>
<evidence type="ECO:0000256" key="1">
    <source>
        <dbReference type="ARBA" id="ARBA00022825"/>
    </source>
</evidence>
<evidence type="ECO:0000313" key="4">
    <source>
        <dbReference type="EMBL" id="SDH04537.1"/>
    </source>
</evidence>
<keyword evidence="1" id="KW-0645">Protease</keyword>
<keyword evidence="5" id="KW-1185">Reference proteome</keyword>
<dbReference type="GO" id="GO:0004252">
    <property type="term" value="F:serine-type endopeptidase activity"/>
    <property type="evidence" value="ECO:0007669"/>
    <property type="project" value="InterPro"/>
</dbReference>
<reference evidence="4 5" key="1">
    <citation type="submission" date="2016-10" db="EMBL/GenBank/DDBJ databases">
        <authorList>
            <person name="de Groot N.N."/>
        </authorList>
    </citation>
    <scope>NUCLEOTIDE SEQUENCE [LARGE SCALE GENOMIC DNA]</scope>
    <source>
        <strain evidence="4 5">DSM 21632</strain>
    </source>
</reference>
<proteinExistence type="predicted"/>
<sequence>MAARKKDSDDELYDEKYDDMTEEQFLEVLEEEQQPLPPRARKKKRRKRRGVTIMASLLAIMLVFQAGAYLFDTFRMDAIDFLKTSYTLSQDEQVQSWKEAVVTVQGEGRFGCTKGTGFFIEESGLLLTNHHVIEDLRVIGIHTEEGEILEGEVVKSDEEKDLALVQTNPSENVAALPLQTENAHTGEHIYVIGNPLSFTKIANEGRVLDEAITNTSALGISAPIYRGNSGSPVIGEDGRVAGVVYAKKTIQHPEQESVGLAVPIDDVHQFLKP</sequence>
<dbReference type="STRING" id="568899.SAMN05192534_101429"/>
<gene>
    <name evidence="4" type="ORF">SAMN05192534_101429</name>
</gene>
<dbReference type="SUPFAM" id="SSF50494">
    <property type="entry name" value="Trypsin-like serine proteases"/>
    <property type="match status" value="1"/>
</dbReference>
<dbReference type="PRINTS" id="PR00834">
    <property type="entry name" value="PROTEASES2C"/>
</dbReference>
<dbReference type="GO" id="GO:0006508">
    <property type="term" value="P:proteolysis"/>
    <property type="evidence" value="ECO:0007669"/>
    <property type="project" value="InterPro"/>
</dbReference>
<organism evidence="4 5">
    <name type="scientific">Alteribacillus persepolensis</name>
    <dbReference type="NCBI Taxonomy" id="568899"/>
    <lineage>
        <taxon>Bacteria</taxon>
        <taxon>Bacillati</taxon>
        <taxon>Bacillota</taxon>
        <taxon>Bacilli</taxon>
        <taxon>Bacillales</taxon>
        <taxon>Bacillaceae</taxon>
        <taxon>Alteribacillus</taxon>
    </lineage>
</organism>
<keyword evidence="1" id="KW-0720">Serine protease</keyword>
<dbReference type="InterPro" id="IPR001940">
    <property type="entry name" value="Peptidase_S1C"/>
</dbReference>
<feature type="transmembrane region" description="Helical" evidence="3">
    <location>
        <begin position="51"/>
        <end position="71"/>
    </location>
</feature>
<keyword evidence="3" id="KW-0812">Transmembrane</keyword>
<dbReference type="EMBL" id="FNDK01000001">
    <property type="protein sequence ID" value="SDH04537.1"/>
    <property type="molecule type" value="Genomic_DNA"/>
</dbReference>
<feature type="region of interest" description="Disordered" evidence="2">
    <location>
        <begin position="28"/>
        <end position="47"/>
    </location>
</feature>
<evidence type="ECO:0000256" key="2">
    <source>
        <dbReference type="SAM" id="MobiDB-lite"/>
    </source>
</evidence>
<dbReference type="PANTHER" id="PTHR22939:SF129">
    <property type="entry name" value="SERINE PROTEASE HTRA2, MITOCHONDRIAL"/>
    <property type="match status" value="1"/>
</dbReference>
<dbReference type="PANTHER" id="PTHR22939">
    <property type="entry name" value="SERINE PROTEASE FAMILY S1C HTRA-RELATED"/>
    <property type="match status" value="1"/>
</dbReference>
<dbReference type="AlphaFoldDB" id="A0A1G7Z7E7"/>
<dbReference type="Gene3D" id="2.40.10.120">
    <property type="match status" value="1"/>
</dbReference>
<dbReference type="InterPro" id="IPR009003">
    <property type="entry name" value="Peptidase_S1_PA"/>
</dbReference>
<dbReference type="Proteomes" id="UP000199163">
    <property type="component" value="Unassembled WGS sequence"/>
</dbReference>
<name>A0A1G7Z7E7_9BACI</name>
<accession>A0A1G7Z7E7</accession>
<protein>
    <submittedName>
        <fullName evidence="4">Trypsin-like peptidase domain-containing protein</fullName>
    </submittedName>
</protein>
<keyword evidence="1" id="KW-0378">Hydrolase</keyword>
<dbReference type="RefSeq" id="WP_091270734.1">
    <property type="nucleotide sequence ID" value="NZ_FNDK01000001.1"/>
</dbReference>
<evidence type="ECO:0000313" key="5">
    <source>
        <dbReference type="Proteomes" id="UP000199163"/>
    </source>
</evidence>
<evidence type="ECO:0000256" key="3">
    <source>
        <dbReference type="SAM" id="Phobius"/>
    </source>
</evidence>
<dbReference type="OrthoDB" id="9766361at2"/>
<keyword evidence="3" id="KW-0472">Membrane</keyword>